<proteinExistence type="predicted"/>
<dbReference type="AlphaFoldDB" id="E5A7K8"/>
<evidence type="ECO:0000313" key="1">
    <source>
        <dbReference type="EMBL" id="CBX99603.1"/>
    </source>
</evidence>
<name>E5A7K8_LEPMJ</name>
<dbReference type="HOGENOM" id="CLU_2923082_0_0_1"/>
<protein>
    <submittedName>
        <fullName evidence="1">Uncharacterized protein</fullName>
    </submittedName>
</protein>
<dbReference type="Proteomes" id="UP000002668">
    <property type="component" value="Genome"/>
</dbReference>
<organism evidence="1 2">
    <name type="scientific">Leptosphaeria maculans (strain JN3 / isolate v23.1.3 / race Av1-4-5-6-7-8)</name>
    <name type="common">Blackleg fungus</name>
    <name type="synonym">Phoma lingam</name>
    <dbReference type="NCBI Taxonomy" id="985895"/>
    <lineage>
        <taxon>Eukaryota</taxon>
        <taxon>Fungi</taxon>
        <taxon>Dikarya</taxon>
        <taxon>Ascomycota</taxon>
        <taxon>Pezizomycotina</taxon>
        <taxon>Dothideomycetes</taxon>
        <taxon>Pleosporomycetidae</taxon>
        <taxon>Pleosporales</taxon>
        <taxon>Pleosporineae</taxon>
        <taxon>Leptosphaeriaceae</taxon>
        <taxon>Plenodomus</taxon>
        <taxon>Plenodomus lingam/Leptosphaeria maculans species complex</taxon>
    </lineage>
</organism>
<dbReference type="InParanoid" id="E5A7K8"/>
<dbReference type="EMBL" id="FP929136">
    <property type="protein sequence ID" value="CBX99603.1"/>
    <property type="molecule type" value="Genomic_DNA"/>
</dbReference>
<accession>E5A7K8</accession>
<gene>
    <name evidence="1" type="ORF">LEMA_uP088420.1</name>
</gene>
<sequence length="61" mass="7012">MLVVSDVGMHRKIQGARKRLKAEAITKLKCLGEYIERLLLDMKIPHDQLFELAVPNYLHPA</sequence>
<dbReference type="VEuPathDB" id="FungiDB:LEMA_uP088420.1"/>
<keyword evidence="2" id="KW-1185">Reference proteome</keyword>
<evidence type="ECO:0000313" key="2">
    <source>
        <dbReference type="Proteomes" id="UP000002668"/>
    </source>
</evidence>
<reference evidence="2" key="1">
    <citation type="journal article" date="2011" name="Nat. Commun.">
        <title>Effector diversification within compartments of the Leptosphaeria maculans genome affected by Repeat-Induced Point mutations.</title>
        <authorList>
            <person name="Rouxel T."/>
            <person name="Grandaubert J."/>
            <person name="Hane J.K."/>
            <person name="Hoede C."/>
            <person name="van de Wouw A.P."/>
            <person name="Couloux A."/>
            <person name="Dominguez V."/>
            <person name="Anthouard V."/>
            <person name="Bally P."/>
            <person name="Bourras S."/>
            <person name="Cozijnsen A.J."/>
            <person name="Ciuffetti L.M."/>
            <person name="Degrave A."/>
            <person name="Dilmaghani A."/>
            <person name="Duret L."/>
            <person name="Fudal I."/>
            <person name="Goodwin S.B."/>
            <person name="Gout L."/>
            <person name="Glaser N."/>
            <person name="Linglin J."/>
            <person name="Kema G.H.J."/>
            <person name="Lapalu N."/>
            <person name="Lawrence C.B."/>
            <person name="May K."/>
            <person name="Meyer M."/>
            <person name="Ollivier B."/>
            <person name="Poulain J."/>
            <person name="Schoch C.L."/>
            <person name="Simon A."/>
            <person name="Spatafora J.W."/>
            <person name="Stachowiak A."/>
            <person name="Turgeon B.G."/>
            <person name="Tyler B.M."/>
            <person name="Vincent D."/>
            <person name="Weissenbach J."/>
            <person name="Amselem J."/>
            <person name="Quesneville H."/>
            <person name="Oliver R.P."/>
            <person name="Wincker P."/>
            <person name="Balesdent M.-H."/>
            <person name="Howlett B.J."/>
        </authorList>
    </citation>
    <scope>NUCLEOTIDE SEQUENCE [LARGE SCALE GENOMIC DNA]</scope>
    <source>
        <strain evidence="2">JN3 / isolate v23.1.3 / race Av1-4-5-6-7-8</strain>
    </source>
</reference>